<dbReference type="InterPro" id="IPR035919">
    <property type="entry name" value="EAL_sf"/>
</dbReference>
<evidence type="ECO:0000313" key="5">
    <source>
        <dbReference type="Proteomes" id="UP001056201"/>
    </source>
</evidence>
<name>A0ABY4SEG9_AQUTE</name>
<dbReference type="PROSITE" id="PS50110">
    <property type="entry name" value="RESPONSE_REGULATORY"/>
    <property type="match status" value="1"/>
</dbReference>
<reference evidence="4" key="1">
    <citation type="submission" date="2022-05" db="EMBL/GenBank/DDBJ databases">
        <title>An RpoN-dependent PEP-CTERM gene is involved in floc formation of an Aquincola tertiaricarbonis strain.</title>
        <authorList>
            <person name="Qiu D."/>
            <person name="Xia M."/>
        </authorList>
    </citation>
    <scope>NUCLEOTIDE SEQUENCE</scope>
    <source>
        <strain evidence="4">RN12</strain>
    </source>
</reference>
<evidence type="ECO:0000256" key="1">
    <source>
        <dbReference type="PROSITE-ProRule" id="PRU00169"/>
    </source>
</evidence>
<dbReference type="Proteomes" id="UP001056201">
    <property type="component" value="Chromosome 2"/>
</dbReference>
<dbReference type="Pfam" id="PF00072">
    <property type="entry name" value="Response_reg"/>
    <property type="match status" value="1"/>
</dbReference>
<protein>
    <submittedName>
        <fullName evidence="4">EAL domain-containing response regulator</fullName>
    </submittedName>
</protein>
<dbReference type="RefSeq" id="WP_250199907.1">
    <property type="nucleotide sequence ID" value="NZ_CP097636.1"/>
</dbReference>
<feature type="domain" description="EAL" evidence="3">
    <location>
        <begin position="154"/>
        <end position="407"/>
    </location>
</feature>
<keyword evidence="1" id="KW-0597">Phosphoprotein</keyword>
<feature type="domain" description="Response regulatory" evidence="2">
    <location>
        <begin position="16"/>
        <end position="138"/>
    </location>
</feature>
<sequence>MDTGNPPEAVADRHEAVLVVDDSVVQREHAGALFRSLGVAQIHEAQHGLQALQLLAELPVPPCLMVIDLEMPEMDGIELIQQLSRRGIRIPFLVASSREGALVRAVESMATTLGMPLLGGVAKPLTAELLASALQRCHAVETGEPLLPATGLPMPIAPERLEAALAQGLVLPYYQPKVDIRTGLVRGVEVLARWTDPVLGVVPPDRFIATAEKHGLILRLTQSIADQAMGQLASWMSHGLAMSMALNLSPLVLQTPGLVEGISALLARHGLAPGQLVLEITEGSVVSYDAQTMGVLGRLRMRGMGLSIDDYGTGFSSMQQLARIPFTELKIDRSFVHKAHQQAHLRVILQSALEMAGRLGLVSVAEGVETLADWRLLQQFGCTLGQGYLIARPMAGEALPRWLKSHEARLPSLRMPTAESETS</sequence>
<dbReference type="SUPFAM" id="SSF52172">
    <property type="entry name" value="CheY-like"/>
    <property type="match status" value="1"/>
</dbReference>
<dbReference type="SMART" id="SM00448">
    <property type="entry name" value="REC"/>
    <property type="match status" value="1"/>
</dbReference>
<dbReference type="PANTHER" id="PTHR33121:SF79">
    <property type="entry name" value="CYCLIC DI-GMP PHOSPHODIESTERASE PDED-RELATED"/>
    <property type="match status" value="1"/>
</dbReference>
<proteinExistence type="predicted"/>
<accession>A0ABY4SEG9</accession>
<dbReference type="InterPro" id="IPR001789">
    <property type="entry name" value="Sig_transdc_resp-reg_receiver"/>
</dbReference>
<dbReference type="EMBL" id="CP097636">
    <property type="protein sequence ID" value="URI11716.1"/>
    <property type="molecule type" value="Genomic_DNA"/>
</dbReference>
<dbReference type="InterPro" id="IPR001633">
    <property type="entry name" value="EAL_dom"/>
</dbReference>
<dbReference type="InterPro" id="IPR050706">
    <property type="entry name" value="Cyclic-di-GMP_PDE-like"/>
</dbReference>
<dbReference type="PANTHER" id="PTHR33121">
    <property type="entry name" value="CYCLIC DI-GMP PHOSPHODIESTERASE PDEF"/>
    <property type="match status" value="1"/>
</dbReference>
<dbReference type="SMART" id="SM00052">
    <property type="entry name" value="EAL"/>
    <property type="match status" value="1"/>
</dbReference>
<gene>
    <name evidence="4" type="ORF">MW290_22630</name>
</gene>
<dbReference type="PROSITE" id="PS50883">
    <property type="entry name" value="EAL"/>
    <property type="match status" value="1"/>
</dbReference>
<dbReference type="CDD" id="cd01948">
    <property type="entry name" value="EAL"/>
    <property type="match status" value="1"/>
</dbReference>
<evidence type="ECO:0000259" key="3">
    <source>
        <dbReference type="PROSITE" id="PS50883"/>
    </source>
</evidence>
<dbReference type="SUPFAM" id="SSF141868">
    <property type="entry name" value="EAL domain-like"/>
    <property type="match status" value="1"/>
</dbReference>
<dbReference type="Gene3D" id="3.20.20.450">
    <property type="entry name" value="EAL domain"/>
    <property type="match status" value="1"/>
</dbReference>
<keyword evidence="5" id="KW-1185">Reference proteome</keyword>
<dbReference type="Gene3D" id="3.40.50.2300">
    <property type="match status" value="1"/>
</dbReference>
<dbReference type="InterPro" id="IPR011006">
    <property type="entry name" value="CheY-like_superfamily"/>
</dbReference>
<dbReference type="Pfam" id="PF00563">
    <property type="entry name" value="EAL"/>
    <property type="match status" value="1"/>
</dbReference>
<evidence type="ECO:0000259" key="2">
    <source>
        <dbReference type="PROSITE" id="PS50110"/>
    </source>
</evidence>
<feature type="modified residue" description="4-aspartylphosphate" evidence="1">
    <location>
        <position position="68"/>
    </location>
</feature>
<evidence type="ECO:0000313" key="4">
    <source>
        <dbReference type="EMBL" id="URI11716.1"/>
    </source>
</evidence>
<organism evidence="4 5">
    <name type="scientific">Aquincola tertiaricarbonis</name>
    <dbReference type="NCBI Taxonomy" id="391953"/>
    <lineage>
        <taxon>Bacteria</taxon>
        <taxon>Pseudomonadati</taxon>
        <taxon>Pseudomonadota</taxon>
        <taxon>Betaproteobacteria</taxon>
        <taxon>Burkholderiales</taxon>
        <taxon>Sphaerotilaceae</taxon>
        <taxon>Aquincola</taxon>
    </lineage>
</organism>